<dbReference type="SUPFAM" id="SSF58104">
    <property type="entry name" value="Methyl-accepting chemotaxis protein (MCP) signaling domain"/>
    <property type="match status" value="1"/>
</dbReference>
<dbReference type="InterPro" id="IPR013655">
    <property type="entry name" value="PAS_fold_3"/>
</dbReference>
<dbReference type="PANTHER" id="PTHR32089:SF112">
    <property type="entry name" value="LYSOZYME-LIKE PROTEIN-RELATED"/>
    <property type="match status" value="1"/>
</dbReference>
<dbReference type="PROSITE" id="PS50112">
    <property type="entry name" value="PAS"/>
    <property type="match status" value="1"/>
</dbReference>
<dbReference type="PANTHER" id="PTHR32089">
    <property type="entry name" value="METHYL-ACCEPTING CHEMOTAXIS PROTEIN MCPB"/>
    <property type="match status" value="1"/>
</dbReference>
<dbReference type="PROSITE" id="PS50111">
    <property type="entry name" value="CHEMOTAXIS_TRANSDUC_2"/>
    <property type="match status" value="1"/>
</dbReference>
<evidence type="ECO:0000313" key="6">
    <source>
        <dbReference type="EMBL" id="EGK72077.1"/>
    </source>
</evidence>
<dbReference type="NCBIfam" id="TIGR00229">
    <property type="entry name" value="sensory_box"/>
    <property type="match status" value="1"/>
</dbReference>
<dbReference type="CDD" id="cd11386">
    <property type="entry name" value="MCP_signal"/>
    <property type="match status" value="1"/>
</dbReference>
<dbReference type="RefSeq" id="WP_008061015.1">
    <property type="nucleotide sequence ID" value="NZ_AFHG01000044.1"/>
</dbReference>
<name>F5RBQ5_METUF</name>
<dbReference type="Proteomes" id="UP000005019">
    <property type="component" value="Unassembled WGS sequence"/>
</dbReference>
<feature type="domain" description="Methyl-accepting transducer" evidence="4">
    <location>
        <begin position="254"/>
        <end position="490"/>
    </location>
</feature>
<dbReference type="Pfam" id="PF08447">
    <property type="entry name" value="PAS_3"/>
    <property type="match status" value="1"/>
</dbReference>
<protein>
    <submittedName>
        <fullName evidence="6">Methyl-accepting chemotaxis sensory transducer with Pas/Pac sensor</fullName>
    </submittedName>
</protein>
<dbReference type="SMART" id="SM00091">
    <property type="entry name" value="PAS"/>
    <property type="match status" value="1"/>
</dbReference>
<evidence type="ECO:0000313" key="7">
    <source>
        <dbReference type="Proteomes" id="UP000005019"/>
    </source>
</evidence>
<dbReference type="InterPro" id="IPR004090">
    <property type="entry name" value="Chemotax_Me-accpt_rcpt"/>
</dbReference>
<proteinExistence type="inferred from homology"/>
<dbReference type="GO" id="GO:0007165">
    <property type="term" value="P:signal transduction"/>
    <property type="evidence" value="ECO:0007669"/>
    <property type="project" value="UniProtKB-KW"/>
</dbReference>
<accession>F5RBQ5</accession>
<sequence length="529" mass="56904">MKINLPVTQKEVFLEPGKPIVTKTDLKGAITYANESFVSISGFSREELIGHNHNVVRHPDMPPEAFEDLWKTVKAGQPWRGLVKNRAKNGDHYWVEAFVTPILADGRTVGYQSVRNTPKREDVAAAESLYRAVRDKSAKFPWTPVDKSRLGLAGKVWLGAAATSALAVAGSVVGGPVGIGLGAAAAAVALAAAAWQNVNVAGQLDRLHRTLIELDEGKLAKQIEAPSGALRPLFVAAEVMRIHLRAMFADVLVSAREVDDRTKELDDAMRTLIRSTASQGENVMQVAAAMEQMSVSINEVSSNTDRSLEAVKRTEHSAHDAMQTMEAGIASSHRVVNVVTESQTRIAEVNASVEKIRQVSQVINDIAEQTNLLALNAAIEAARAGEQGRGFAVVADEVRKLAERTRTSTKDIGTAVTDIIQLAGSAVDTMSKTAGEVAKSTGEIEASSAGLQGIWDASREAANYSEEITQMLRQQSLASHEVACSMERISSTVEQTNVSVQSVGDAATRLHTTSSELRELVKHLEQALH</sequence>
<dbReference type="SMART" id="SM00283">
    <property type="entry name" value="MA"/>
    <property type="match status" value="1"/>
</dbReference>
<evidence type="ECO:0000256" key="2">
    <source>
        <dbReference type="ARBA" id="ARBA00029447"/>
    </source>
</evidence>
<dbReference type="AlphaFoldDB" id="F5RBQ5"/>
<reference evidence="6 7" key="1">
    <citation type="journal article" date="2011" name="J. Bacteriol.">
        <title>Genome sequence of Methyloversatilis universalis FAM5T, a methylotrophic representative of the order Rhodocyclales.</title>
        <authorList>
            <person name="Kittichotirat W."/>
            <person name="Good N.M."/>
            <person name="Hall R."/>
            <person name="Bringel F."/>
            <person name="Lajus A."/>
            <person name="Medigue C."/>
            <person name="Smalley N.E."/>
            <person name="Beck D."/>
            <person name="Bumgarner R."/>
            <person name="Vuilleumier S."/>
            <person name="Kalyuzhnaya M.G."/>
        </authorList>
    </citation>
    <scope>NUCLEOTIDE SEQUENCE [LARGE SCALE GENOMIC DNA]</scope>
    <source>
        <strain evidence="7">ATCC BAA-1314 / JCM 13912 / FAM5</strain>
    </source>
</reference>
<dbReference type="InterPro" id="IPR000014">
    <property type="entry name" value="PAS"/>
</dbReference>
<organism evidence="6 7">
    <name type="scientific">Methyloversatilis universalis (strain ATCC BAA-1314 / DSM 25237 / JCM 13912 / CCUG 52030 / FAM5)</name>
    <dbReference type="NCBI Taxonomy" id="1000565"/>
    <lineage>
        <taxon>Bacteria</taxon>
        <taxon>Pseudomonadati</taxon>
        <taxon>Pseudomonadota</taxon>
        <taxon>Betaproteobacteria</taxon>
        <taxon>Nitrosomonadales</taxon>
        <taxon>Sterolibacteriaceae</taxon>
        <taxon>Methyloversatilis</taxon>
    </lineage>
</organism>
<comment type="caution">
    <text evidence="6">The sequence shown here is derived from an EMBL/GenBank/DDBJ whole genome shotgun (WGS) entry which is preliminary data.</text>
</comment>
<dbReference type="GO" id="GO:0006935">
    <property type="term" value="P:chemotaxis"/>
    <property type="evidence" value="ECO:0007669"/>
    <property type="project" value="InterPro"/>
</dbReference>
<keyword evidence="1 3" id="KW-0807">Transducer</keyword>
<evidence type="ECO:0000259" key="4">
    <source>
        <dbReference type="PROSITE" id="PS50111"/>
    </source>
</evidence>
<dbReference type="OrthoDB" id="9813966at2"/>
<dbReference type="GO" id="GO:0004888">
    <property type="term" value="F:transmembrane signaling receptor activity"/>
    <property type="evidence" value="ECO:0007669"/>
    <property type="project" value="InterPro"/>
</dbReference>
<dbReference type="InterPro" id="IPR004089">
    <property type="entry name" value="MCPsignal_dom"/>
</dbReference>
<dbReference type="InterPro" id="IPR035965">
    <property type="entry name" value="PAS-like_dom_sf"/>
</dbReference>
<dbReference type="eggNOG" id="COG0840">
    <property type="taxonomic scope" value="Bacteria"/>
</dbReference>
<dbReference type="SUPFAM" id="SSF55785">
    <property type="entry name" value="PYP-like sensor domain (PAS domain)"/>
    <property type="match status" value="1"/>
</dbReference>
<dbReference type="PRINTS" id="PR00260">
    <property type="entry name" value="CHEMTRNSDUCR"/>
</dbReference>
<evidence type="ECO:0000256" key="3">
    <source>
        <dbReference type="PROSITE-ProRule" id="PRU00284"/>
    </source>
</evidence>
<dbReference type="Pfam" id="PF00015">
    <property type="entry name" value="MCPsignal"/>
    <property type="match status" value="1"/>
</dbReference>
<dbReference type="EMBL" id="AFHG01000044">
    <property type="protein sequence ID" value="EGK72077.1"/>
    <property type="molecule type" value="Genomic_DNA"/>
</dbReference>
<dbReference type="Gene3D" id="3.30.450.20">
    <property type="entry name" value="PAS domain"/>
    <property type="match status" value="1"/>
</dbReference>
<dbReference type="GO" id="GO:0016020">
    <property type="term" value="C:membrane"/>
    <property type="evidence" value="ECO:0007669"/>
    <property type="project" value="InterPro"/>
</dbReference>
<keyword evidence="7" id="KW-1185">Reference proteome</keyword>
<comment type="similarity">
    <text evidence="2">Belongs to the methyl-accepting chemotaxis (MCP) protein family.</text>
</comment>
<feature type="domain" description="PAS" evidence="5">
    <location>
        <begin position="14"/>
        <end position="76"/>
    </location>
</feature>
<dbReference type="Gene3D" id="1.10.287.950">
    <property type="entry name" value="Methyl-accepting chemotaxis protein"/>
    <property type="match status" value="1"/>
</dbReference>
<dbReference type="CDD" id="cd00130">
    <property type="entry name" value="PAS"/>
    <property type="match status" value="1"/>
</dbReference>
<dbReference type="STRING" id="1000565.METUNv1_01855"/>
<evidence type="ECO:0000259" key="5">
    <source>
        <dbReference type="PROSITE" id="PS50112"/>
    </source>
</evidence>
<evidence type="ECO:0000256" key="1">
    <source>
        <dbReference type="ARBA" id="ARBA00023224"/>
    </source>
</evidence>
<gene>
    <name evidence="6" type="ORF">METUNv1_01855</name>
</gene>